<evidence type="ECO:0000259" key="3">
    <source>
        <dbReference type="Pfam" id="PF07238"/>
    </source>
</evidence>
<proteinExistence type="predicted"/>
<evidence type="ECO:0000313" key="4">
    <source>
        <dbReference type="EMBL" id="UWQ42983.1"/>
    </source>
</evidence>
<keyword evidence="5" id="KW-1185">Reference proteome</keyword>
<keyword evidence="1" id="KW-0472">Membrane</keyword>
<dbReference type="SUPFAM" id="SSF141371">
    <property type="entry name" value="PilZ domain-like"/>
    <property type="match status" value="1"/>
</dbReference>
<keyword evidence="2" id="KW-0732">Signal</keyword>
<dbReference type="Pfam" id="PF07238">
    <property type="entry name" value="PilZ"/>
    <property type="match status" value="1"/>
</dbReference>
<feature type="chain" id="PRO_5046054329" evidence="2">
    <location>
        <begin position="26"/>
        <end position="302"/>
    </location>
</feature>
<evidence type="ECO:0000256" key="2">
    <source>
        <dbReference type="SAM" id="SignalP"/>
    </source>
</evidence>
<dbReference type="RefSeq" id="WP_259965526.1">
    <property type="nucleotide sequence ID" value="NZ_CP081051.1"/>
</dbReference>
<feature type="transmembrane region" description="Helical" evidence="1">
    <location>
        <begin position="167"/>
        <end position="190"/>
    </location>
</feature>
<gene>
    <name evidence="4" type="ORF">K3718_07815</name>
</gene>
<protein>
    <submittedName>
        <fullName evidence="4">PilZ domain-containing protein</fullName>
    </submittedName>
</protein>
<sequence>MVSKSLVLSAAAALALAAGSPAAAAAPSSSRATCMLLSDLVLMQYQMRKFHDMLKAGTDTGEARRLHHWLSDHPQVDLRIRLRRAGLQNFERSTLDLITRHKGLLEIHRRHGPGKAEAEAKRLGTDARLQSYSARILPLPCNYAPPEDSAGGALSGLGQLKQLPQEAVITGSLLTLILGAAAGVLAQRLARRRLRLSRRHPCALPCFLECGDHRFEARIVDISRLGAKVRVGLEDGQPVPLIKGDVTASVTGLPPIEAQTIRQDHDYVGIKFSSRLARAELKRLRKRNAAQTVEPQAAVSPA</sequence>
<feature type="signal peptide" evidence="2">
    <location>
        <begin position="1"/>
        <end position="25"/>
    </location>
</feature>
<reference evidence="4" key="1">
    <citation type="submission" date="2021-08" db="EMBL/GenBank/DDBJ databases">
        <authorList>
            <person name="Nwanade C."/>
            <person name="Wang M."/>
            <person name="Masoudi A."/>
            <person name="Yu Z."/>
            <person name="Liu J."/>
        </authorList>
    </citation>
    <scope>NUCLEOTIDE SEQUENCE</scope>
    <source>
        <strain evidence="4">S166</strain>
    </source>
</reference>
<keyword evidence="1" id="KW-1133">Transmembrane helix</keyword>
<evidence type="ECO:0000256" key="1">
    <source>
        <dbReference type="SAM" id="Phobius"/>
    </source>
</evidence>
<dbReference type="InterPro" id="IPR009875">
    <property type="entry name" value="PilZ_domain"/>
</dbReference>
<dbReference type="EMBL" id="CP081051">
    <property type="protein sequence ID" value="UWQ42983.1"/>
    <property type="molecule type" value="Genomic_DNA"/>
</dbReference>
<accession>A0ABY5WND9</accession>
<name>A0ABY5WND9_9RHOB</name>
<feature type="domain" description="PilZ" evidence="3">
    <location>
        <begin position="195"/>
        <end position="284"/>
    </location>
</feature>
<keyword evidence="1" id="KW-0812">Transmembrane</keyword>
<dbReference type="Proteomes" id="UP001058514">
    <property type="component" value="Chromosome"/>
</dbReference>
<evidence type="ECO:0000313" key="5">
    <source>
        <dbReference type="Proteomes" id="UP001058514"/>
    </source>
</evidence>
<organism evidence="4 5">
    <name type="scientific">Leisingera aquaemixtae</name>
    <dbReference type="NCBI Taxonomy" id="1396826"/>
    <lineage>
        <taxon>Bacteria</taxon>
        <taxon>Pseudomonadati</taxon>
        <taxon>Pseudomonadota</taxon>
        <taxon>Alphaproteobacteria</taxon>
        <taxon>Rhodobacterales</taxon>
        <taxon>Roseobacteraceae</taxon>
        <taxon>Leisingera</taxon>
    </lineage>
</organism>